<dbReference type="EMBL" id="GBXM01050900">
    <property type="protein sequence ID" value="JAH57677.1"/>
    <property type="molecule type" value="Transcribed_RNA"/>
</dbReference>
<protein>
    <submittedName>
        <fullName evidence="1">Uncharacterized protein</fullName>
    </submittedName>
</protein>
<evidence type="ECO:0000313" key="1">
    <source>
        <dbReference type="EMBL" id="JAH57677.1"/>
    </source>
</evidence>
<sequence length="43" mass="4524">MVWACIAATGTGSLVFTDDITADNSSRINSDFVQKPLICTSSS</sequence>
<name>A0A0E9TW17_ANGAN</name>
<proteinExistence type="predicted"/>
<accession>A0A0E9TW17</accession>
<dbReference type="AlphaFoldDB" id="A0A0E9TW17"/>
<reference evidence="1" key="1">
    <citation type="submission" date="2014-11" db="EMBL/GenBank/DDBJ databases">
        <authorList>
            <person name="Amaro Gonzalez C."/>
        </authorList>
    </citation>
    <scope>NUCLEOTIDE SEQUENCE</scope>
</reference>
<organism evidence="1">
    <name type="scientific">Anguilla anguilla</name>
    <name type="common">European freshwater eel</name>
    <name type="synonym">Muraena anguilla</name>
    <dbReference type="NCBI Taxonomy" id="7936"/>
    <lineage>
        <taxon>Eukaryota</taxon>
        <taxon>Metazoa</taxon>
        <taxon>Chordata</taxon>
        <taxon>Craniata</taxon>
        <taxon>Vertebrata</taxon>
        <taxon>Euteleostomi</taxon>
        <taxon>Actinopterygii</taxon>
        <taxon>Neopterygii</taxon>
        <taxon>Teleostei</taxon>
        <taxon>Anguilliformes</taxon>
        <taxon>Anguillidae</taxon>
        <taxon>Anguilla</taxon>
    </lineage>
</organism>
<reference evidence="1" key="2">
    <citation type="journal article" date="2015" name="Fish Shellfish Immunol.">
        <title>Early steps in the European eel (Anguilla anguilla)-Vibrio vulnificus interaction in the gills: Role of the RtxA13 toxin.</title>
        <authorList>
            <person name="Callol A."/>
            <person name="Pajuelo D."/>
            <person name="Ebbesson L."/>
            <person name="Teles M."/>
            <person name="MacKenzie S."/>
            <person name="Amaro C."/>
        </authorList>
    </citation>
    <scope>NUCLEOTIDE SEQUENCE</scope>
</reference>